<evidence type="ECO:0000313" key="3">
    <source>
        <dbReference type="Proteomes" id="UP000712600"/>
    </source>
</evidence>
<dbReference type="AlphaFoldDB" id="A0A8S9PE73"/>
<feature type="domain" description="Reverse transcriptase zinc-binding" evidence="1">
    <location>
        <begin position="75"/>
        <end position="123"/>
    </location>
</feature>
<accession>A0A8S9PE73</accession>
<dbReference type="Proteomes" id="UP000712600">
    <property type="component" value="Unassembled WGS sequence"/>
</dbReference>
<dbReference type="InterPro" id="IPR026960">
    <property type="entry name" value="RVT-Znf"/>
</dbReference>
<evidence type="ECO:0000313" key="2">
    <source>
        <dbReference type="EMBL" id="KAF3513430.1"/>
    </source>
</evidence>
<comment type="caution">
    <text evidence="2">The sequence shown here is derived from an EMBL/GenBank/DDBJ whole genome shotgun (WGS) entry which is preliminary data.</text>
</comment>
<reference evidence="2" key="1">
    <citation type="submission" date="2019-12" db="EMBL/GenBank/DDBJ databases">
        <title>Genome sequencing and annotation of Brassica cretica.</title>
        <authorList>
            <person name="Studholme D.J."/>
            <person name="Sarris P."/>
        </authorList>
    </citation>
    <scope>NUCLEOTIDE SEQUENCE</scope>
    <source>
        <strain evidence="2">PFS-109/04</strain>
        <tissue evidence="2">Leaf</tissue>
    </source>
</reference>
<proteinExistence type="predicted"/>
<gene>
    <name evidence="2" type="ORF">F2Q69_00006909</name>
</gene>
<dbReference type="EMBL" id="QGKX02001521">
    <property type="protein sequence ID" value="KAF3513430.1"/>
    <property type="molecule type" value="Genomic_DNA"/>
</dbReference>
<dbReference type="Pfam" id="PF13966">
    <property type="entry name" value="zf-RVT"/>
    <property type="match status" value="1"/>
</dbReference>
<sequence length="156" mass="18130">MLHLLGSRADTGDKSNGRWLLRPARSKDQVALHAFLSTICFTDAEEYYEWELKGKTRNKYSQLLRYIMNNANRLSQSFWSRIVWPSGGIPKHSFLCWLFTLDRSPTKDRLLQWGLQTDPTCLVSSVTHINKNLFWIPLQQDVNSHPLHLGAKHYST</sequence>
<organism evidence="2 3">
    <name type="scientific">Brassica cretica</name>
    <name type="common">Mustard</name>
    <dbReference type="NCBI Taxonomy" id="69181"/>
    <lineage>
        <taxon>Eukaryota</taxon>
        <taxon>Viridiplantae</taxon>
        <taxon>Streptophyta</taxon>
        <taxon>Embryophyta</taxon>
        <taxon>Tracheophyta</taxon>
        <taxon>Spermatophyta</taxon>
        <taxon>Magnoliopsida</taxon>
        <taxon>eudicotyledons</taxon>
        <taxon>Gunneridae</taxon>
        <taxon>Pentapetalae</taxon>
        <taxon>rosids</taxon>
        <taxon>malvids</taxon>
        <taxon>Brassicales</taxon>
        <taxon>Brassicaceae</taxon>
        <taxon>Brassiceae</taxon>
        <taxon>Brassica</taxon>
    </lineage>
</organism>
<protein>
    <recommendedName>
        <fullName evidence="1">Reverse transcriptase zinc-binding domain-containing protein</fullName>
    </recommendedName>
</protein>
<name>A0A8S9PE73_BRACR</name>
<evidence type="ECO:0000259" key="1">
    <source>
        <dbReference type="Pfam" id="PF13966"/>
    </source>
</evidence>